<keyword evidence="1 7" id="KW-0575">Peroxidase</keyword>
<accession>A0A644X2G9</accession>
<dbReference type="AlphaFoldDB" id="A0A644X2G9"/>
<dbReference type="PROSITE" id="PS01265">
    <property type="entry name" value="TPX"/>
    <property type="match status" value="1"/>
</dbReference>
<evidence type="ECO:0000256" key="3">
    <source>
        <dbReference type="ARBA" id="ARBA00023002"/>
    </source>
</evidence>
<dbReference type="Gene3D" id="3.40.30.10">
    <property type="entry name" value="Glutaredoxin"/>
    <property type="match status" value="1"/>
</dbReference>
<dbReference type="InterPro" id="IPR013740">
    <property type="entry name" value="Redoxin"/>
</dbReference>
<keyword evidence="5" id="KW-0676">Redox-active center</keyword>
<dbReference type="InterPro" id="IPR018219">
    <property type="entry name" value="Tpx_CS"/>
</dbReference>
<dbReference type="PROSITE" id="PS51352">
    <property type="entry name" value="THIOREDOXIN_2"/>
    <property type="match status" value="1"/>
</dbReference>
<dbReference type="GO" id="GO:0008379">
    <property type="term" value="F:thioredoxin peroxidase activity"/>
    <property type="evidence" value="ECO:0007669"/>
    <property type="project" value="InterPro"/>
</dbReference>
<dbReference type="HAMAP" id="MF_00269">
    <property type="entry name" value="Tpx"/>
    <property type="match status" value="1"/>
</dbReference>
<dbReference type="Pfam" id="PF08534">
    <property type="entry name" value="Redoxin"/>
    <property type="match status" value="1"/>
</dbReference>
<comment type="caution">
    <text evidence="7">The sequence shown here is derived from an EMBL/GenBank/DDBJ whole genome shotgun (WGS) entry which is preliminary data.</text>
</comment>
<keyword evidence="4" id="KW-1015">Disulfide bond</keyword>
<feature type="domain" description="Thioredoxin" evidence="6">
    <location>
        <begin position="18"/>
        <end position="162"/>
    </location>
</feature>
<evidence type="ECO:0000256" key="2">
    <source>
        <dbReference type="ARBA" id="ARBA00022862"/>
    </source>
</evidence>
<keyword evidence="2" id="KW-0049">Antioxidant</keyword>
<dbReference type="CDD" id="cd03014">
    <property type="entry name" value="PRX_Atyp2cys"/>
    <property type="match status" value="1"/>
</dbReference>
<dbReference type="EC" id="1.11.1.15" evidence="7"/>
<dbReference type="PANTHER" id="PTHR43110:SF1">
    <property type="entry name" value="THIOL PEROXIDASE"/>
    <property type="match status" value="1"/>
</dbReference>
<dbReference type="SUPFAM" id="SSF52833">
    <property type="entry name" value="Thioredoxin-like"/>
    <property type="match status" value="1"/>
</dbReference>
<protein>
    <submittedName>
        <fullName evidence="7">Thiol peroxidase</fullName>
        <ecNumber evidence="7">1.11.1.15</ecNumber>
    </submittedName>
</protein>
<dbReference type="PANTHER" id="PTHR43110">
    <property type="entry name" value="THIOL PEROXIDASE"/>
    <property type="match status" value="1"/>
</dbReference>
<dbReference type="NCBIfam" id="NF001808">
    <property type="entry name" value="PRK00522.1"/>
    <property type="match status" value="1"/>
</dbReference>
<evidence type="ECO:0000256" key="5">
    <source>
        <dbReference type="ARBA" id="ARBA00023284"/>
    </source>
</evidence>
<reference evidence="7" key="1">
    <citation type="submission" date="2019-08" db="EMBL/GenBank/DDBJ databases">
        <authorList>
            <person name="Kucharzyk K."/>
            <person name="Murdoch R.W."/>
            <person name="Higgins S."/>
            <person name="Loffler F."/>
        </authorList>
    </citation>
    <scope>NUCLEOTIDE SEQUENCE</scope>
</reference>
<sequence>MAKITFKGNAVNTNGQLPAVGSKAPDFKLVGAGLNELSLADYKGKQVVLNIFPSLDTGVCATSVRQFNKWVSDKENTVVICVSKDLPFAQSRFCGAEGLNNVITASDFRYNNFATDYGVLMTDGPLAGLMARSVVAIDENGKVTYTELVPEIVQEPVYEVKF</sequence>
<evidence type="ECO:0000256" key="1">
    <source>
        <dbReference type="ARBA" id="ARBA00022559"/>
    </source>
</evidence>
<evidence type="ECO:0000256" key="4">
    <source>
        <dbReference type="ARBA" id="ARBA00023157"/>
    </source>
</evidence>
<gene>
    <name evidence="7" type="primary">tpx_11</name>
    <name evidence="7" type="ORF">SDC9_56671</name>
</gene>
<dbReference type="InterPro" id="IPR002065">
    <property type="entry name" value="TPX"/>
</dbReference>
<proteinExistence type="inferred from homology"/>
<dbReference type="InterPro" id="IPR036249">
    <property type="entry name" value="Thioredoxin-like_sf"/>
</dbReference>
<name>A0A644X2G9_9ZZZZ</name>
<evidence type="ECO:0000313" key="7">
    <source>
        <dbReference type="EMBL" id="MPM10340.1"/>
    </source>
</evidence>
<dbReference type="InterPro" id="IPR013766">
    <property type="entry name" value="Thioredoxin_domain"/>
</dbReference>
<evidence type="ECO:0000259" key="6">
    <source>
        <dbReference type="PROSITE" id="PS51352"/>
    </source>
</evidence>
<organism evidence="7">
    <name type="scientific">bioreactor metagenome</name>
    <dbReference type="NCBI Taxonomy" id="1076179"/>
    <lineage>
        <taxon>unclassified sequences</taxon>
        <taxon>metagenomes</taxon>
        <taxon>ecological metagenomes</taxon>
    </lineage>
</organism>
<dbReference type="EMBL" id="VSSQ01001680">
    <property type="protein sequence ID" value="MPM10340.1"/>
    <property type="molecule type" value="Genomic_DNA"/>
</dbReference>
<dbReference type="InterPro" id="IPR050455">
    <property type="entry name" value="Tpx_Peroxidase_subfamily"/>
</dbReference>
<keyword evidence="3 7" id="KW-0560">Oxidoreductase</keyword>